<proteinExistence type="predicted"/>
<name>A0ABU0K333_9BACL</name>
<evidence type="ECO:0000313" key="3">
    <source>
        <dbReference type="Proteomes" id="UP001226720"/>
    </source>
</evidence>
<dbReference type="Pfam" id="PF00561">
    <property type="entry name" value="Abhydrolase_1"/>
    <property type="match status" value="1"/>
</dbReference>
<sequence length="280" mass="31929">MVDGEFEYYVERIGEGEPLIFLPAGGFPGNEGMNIAHQLQENYETHMLDLPGMGRGSGLEERVSSLDMANWIKNYLDVREVKRAVVVGHSLGGAMALSFAAHYPERVEKLVLLDQGHKPFPRVPLSEFGPFAFAFPLMSVMARTIGKPFTERMASFFSSGDRELEDQVDAFCKAVSIEKSEYVRLAIKDQVSMSGDSLSLMFGFYHLNQKRLWKHLRVPTYLAYATFKGMDQKEARRTRKYVQKLKETNLPITYRSVDGGHYVHWSDTLLLRDIQTFIQQ</sequence>
<keyword evidence="3" id="KW-1185">Reference proteome</keyword>
<dbReference type="InterPro" id="IPR000073">
    <property type="entry name" value="AB_hydrolase_1"/>
</dbReference>
<dbReference type="SUPFAM" id="SSF53474">
    <property type="entry name" value="alpha/beta-Hydrolases"/>
    <property type="match status" value="1"/>
</dbReference>
<evidence type="ECO:0000313" key="2">
    <source>
        <dbReference type="EMBL" id="MDQ0483765.1"/>
    </source>
</evidence>
<reference evidence="2" key="1">
    <citation type="submission" date="2023-07" db="EMBL/GenBank/DDBJ databases">
        <title>Genomic Encyclopedia of Type Strains, Phase IV (KMG-IV): sequencing the most valuable type-strain genomes for metagenomic binning, comparative biology and taxonomic classification.</title>
        <authorList>
            <person name="Goeker M."/>
        </authorList>
    </citation>
    <scope>NUCLEOTIDE SEQUENCE [LARGE SCALE GENOMIC DNA]</scope>
    <source>
        <strain evidence="2">JSM 076093</strain>
    </source>
</reference>
<dbReference type="Proteomes" id="UP001226720">
    <property type="component" value="Unassembled WGS sequence"/>
</dbReference>
<feature type="domain" description="AB hydrolase-1" evidence="1">
    <location>
        <begin position="18"/>
        <end position="265"/>
    </location>
</feature>
<dbReference type="GeneID" id="301327204"/>
<dbReference type="EMBL" id="JAUSWM010000005">
    <property type="protein sequence ID" value="MDQ0483765.1"/>
    <property type="molecule type" value="Genomic_DNA"/>
</dbReference>
<accession>A0ABU0K333</accession>
<comment type="caution">
    <text evidence="2">The sequence shown here is derived from an EMBL/GenBank/DDBJ whole genome shotgun (WGS) entry which is preliminary data.</text>
</comment>
<dbReference type="Gene3D" id="3.40.50.1820">
    <property type="entry name" value="alpha/beta hydrolase"/>
    <property type="match status" value="1"/>
</dbReference>
<gene>
    <name evidence="2" type="ORF">QO000_002749</name>
</gene>
<dbReference type="InterPro" id="IPR029058">
    <property type="entry name" value="AB_hydrolase_fold"/>
</dbReference>
<protein>
    <submittedName>
        <fullName evidence="2">Pimeloyl-ACP methyl ester carboxylesterase</fullName>
    </submittedName>
</protein>
<dbReference type="PRINTS" id="PR00111">
    <property type="entry name" value="ABHYDROLASE"/>
</dbReference>
<evidence type="ECO:0000259" key="1">
    <source>
        <dbReference type="Pfam" id="PF00561"/>
    </source>
</evidence>
<dbReference type="RefSeq" id="WP_301551665.1">
    <property type="nucleotide sequence ID" value="NZ_JAQRMZ010000004.1"/>
</dbReference>
<dbReference type="InterPro" id="IPR050266">
    <property type="entry name" value="AB_hydrolase_sf"/>
</dbReference>
<organism evidence="2 3">
    <name type="scientific">Guptibacillus hwajinpoensis</name>
    <dbReference type="NCBI Taxonomy" id="208199"/>
    <lineage>
        <taxon>Bacteria</taxon>
        <taxon>Bacillati</taxon>
        <taxon>Bacillota</taxon>
        <taxon>Bacilli</taxon>
        <taxon>Bacillales</taxon>
        <taxon>Guptibacillaceae</taxon>
        <taxon>Guptibacillus</taxon>
    </lineage>
</organism>
<dbReference type="PANTHER" id="PTHR43798:SF33">
    <property type="entry name" value="HYDROLASE, PUTATIVE (AFU_ORTHOLOGUE AFUA_2G14860)-RELATED"/>
    <property type="match status" value="1"/>
</dbReference>
<dbReference type="PANTHER" id="PTHR43798">
    <property type="entry name" value="MONOACYLGLYCEROL LIPASE"/>
    <property type="match status" value="1"/>
</dbReference>